<evidence type="ECO:0000313" key="1">
    <source>
        <dbReference type="EMBL" id="KAH0549490.1"/>
    </source>
</evidence>
<dbReference type="Proteomes" id="UP000826195">
    <property type="component" value="Unassembled WGS sequence"/>
</dbReference>
<dbReference type="EMBL" id="JAHXZJ010001864">
    <property type="protein sequence ID" value="KAH0549490.1"/>
    <property type="molecule type" value="Genomic_DNA"/>
</dbReference>
<reference evidence="1 2" key="1">
    <citation type="journal article" date="2021" name="J. Hered.">
        <title>A chromosome-level genome assembly of the parasitoid wasp, Cotesia glomerata (Hymenoptera: Braconidae).</title>
        <authorList>
            <person name="Pinto B.J."/>
            <person name="Weis J.J."/>
            <person name="Gamble T."/>
            <person name="Ode P.J."/>
            <person name="Paul R."/>
            <person name="Zaspel J.M."/>
        </authorList>
    </citation>
    <scope>NUCLEOTIDE SEQUENCE [LARGE SCALE GENOMIC DNA]</scope>
    <source>
        <strain evidence="1">CgM1</strain>
    </source>
</reference>
<proteinExistence type="predicted"/>
<gene>
    <name evidence="1" type="ORF">KQX54_009729</name>
</gene>
<accession>A0AAV7IB56</accession>
<organism evidence="1 2">
    <name type="scientific">Cotesia glomerata</name>
    <name type="common">Lepidopteran parasitic wasp</name>
    <name type="synonym">Apanteles glomeratus</name>
    <dbReference type="NCBI Taxonomy" id="32391"/>
    <lineage>
        <taxon>Eukaryota</taxon>
        <taxon>Metazoa</taxon>
        <taxon>Ecdysozoa</taxon>
        <taxon>Arthropoda</taxon>
        <taxon>Hexapoda</taxon>
        <taxon>Insecta</taxon>
        <taxon>Pterygota</taxon>
        <taxon>Neoptera</taxon>
        <taxon>Endopterygota</taxon>
        <taxon>Hymenoptera</taxon>
        <taxon>Apocrita</taxon>
        <taxon>Ichneumonoidea</taxon>
        <taxon>Braconidae</taxon>
        <taxon>Microgastrinae</taxon>
        <taxon>Cotesia</taxon>
    </lineage>
</organism>
<protein>
    <submittedName>
        <fullName evidence="1">Uncharacterized protein</fullName>
    </submittedName>
</protein>
<evidence type="ECO:0000313" key="2">
    <source>
        <dbReference type="Proteomes" id="UP000826195"/>
    </source>
</evidence>
<sequence length="111" mass="12388">MRQIACELRLKPILRTIESASTASRRGATSLPGVSEYDLSSGVNLPPPELPPSLPLLFSHLYSLFCQQQLPLGDGPVWLILYKFCFIPGEPSRLLYFLITSDSEQRILQPS</sequence>
<keyword evidence="2" id="KW-1185">Reference proteome</keyword>
<comment type="caution">
    <text evidence="1">The sequence shown here is derived from an EMBL/GenBank/DDBJ whole genome shotgun (WGS) entry which is preliminary data.</text>
</comment>
<dbReference type="AlphaFoldDB" id="A0AAV7IB56"/>
<name>A0AAV7IB56_COTGL</name>